<dbReference type="PANTHER" id="PTHR13593:SF140">
    <property type="entry name" value="PLC-LIKE PHOSPHODIESTERASE"/>
    <property type="match status" value="1"/>
</dbReference>
<feature type="signal peptide" evidence="1">
    <location>
        <begin position="1"/>
        <end position="20"/>
    </location>
</feature>
<reference evidence="2" key="1">
    <citation type="submission" date="2020-05" db="EMBL/GenBank/DDBJ databases">
        <title>Phylogenomic resolution of chytrid fungi.</title>
        <authorList>
            <person name="Stajich J.E."/>
            <person name="Amses K."/>
            <person name="Simmons R."/>
            <person name="Seto K."/>
            <person name="Myers J."/>
            <person name="Bonds A."/>
            <person name="Quandt C.A."/>
            <person name="Barry K."/>
            <person name="Liu P."/>
            <person name="Grigoriev I."/>
            <person name="Longcore J.E."/>
            <person name="James T.Y."/>
        </authorList>
    </citation>
    <scope>NUCLEOTIDE SEQUENCE</scope>
    <source>
        <strain evidence="2">JEL0513</strain>
    </source>
</reference>
<dbReference type="InterPro" id="IPR017946">
    <property type="entry name" value="PLC-like_Pdiesterase_TIM-brl"/>
</dbReference>
<dbReference type="SUPFAM" id="SSF51695">
    <property type="entry name" value="PLC-like phosphodiesterases"/>
    <property type="match status" value="1"/>
</dbReference>
<proteinExistence type="predicted"/>
<keyword evidence="3" id="KW-1185">Reference proteome</keyword>
<evidence type="ECO:0008006" key="4">
    <source>
        <dbReference type="Google" id="ProtNLM"/>
    </source>
</evidence>
<name>A0AAD5SM61_9FUNG</name>
<gene>
    <name evidence="2" type="ORF">HK100_009663</name>
</gene>
<keyword evidence="1" id="KW-0732">Signal</keyword>
<dbReference type="AlphaFoldDB" id="A0AAD5SM61"/>
<organism evidence="2 3">
    <name type="scientific">Physocladia obscura</name>
    <dbReference type="NCBI Taxonomy" id="109957"/>
    <lineage>
        <taxon>Eukaryota</taxon>
        <taxon>Fungi</taxon>
        <taxon>Fungi incertae sedis</taxon>
        <taxon>Chytridiomycota</taxon>
        <taxon>Chytridiomycota incertae sedis</taxon>
        <taxon>Chytridiomycetes</taxon>
        <taxon>Chytridiales</taxon>
        <taxon>Chytriomycetaceae</taxon>
        <taxon>Physocladia</taxon>
    </lineage>
</organism>
<dbReference type="PANTHER" id="PTHR13593">
    <property type="match status" value="1"/>
</dbReference>
<dbReference type="EMBL" id="JADGJH010005023">
    <property type="protein sequence ID" value="KAJ3082509.1"/>
    <property type="molecule type" value="Genomic_DNA"/>
</dbReference>
<accession>A0AAD5SM61</accession>
<dbReference type="GO" id="GO:0008081">
    <property type="term" value="F:phosphoric diester hydrolase activity"/>
    <property type="evidence" value="ECO:0007669"/>
    <property type="project" value="InterPro"/>
</dbReference>
<protein>
    <recommendedName>
        <fullName evidence="4">PLC-like phosphodiesterase</fullName>
    </recommendedName>
</protein>
<dbReference type="InterPro" id="IPR051057">
    <property type="entry name" value="PI-PLC_domain"/>
</dbReference>
<comment type="caution">
    <text evidence="2">The sequence shown here is derived from an EMBL/GenBank/DDBJ whole genome shotgun (WGS) entry which is preliminary data.</text>
</comment>
<sequence>MKLLARVLLTFATIFPASLAATICNGYASLCARTFDNVTFIGAHDSYAVDTDALDLSATQNIDVTAQLDLGVRLLQVQGHLINNNHIELCHTNCELYDGGSLTAYLTAVVSWMNTHPTEVVTVLMTNQDDVAVNAEWLTAFDASGIAALAYIPPYMPLPRGQWPTLGQLIDSGRRAVLFLDYESDFQTVDFVFNEFSNVFETPYDSTDSTFPCSINRGVSGNMYLINHYLDTNILGILIPDRSAASTTNSVSSIFADAAGCANSVGGGRYPNFVLLDFVDQGDPFAAAKDLN</sequence>
<evidence type="ECO:0000313" key="3">
    <source>
        <dbReference type="Proteomes" id="UP001211907"/>
    </source>
</evidence>
<dbReference type="Pfam" id="PF26146">
    <property type="entry name" value="PI-PLC_X"/>
    <property type="match status" value="1"/>
</dbReference>
<feature type="non-terminal residue" evidence="2">
    <location>
        <position position="1"/>
    </location>
</feature>
<dbReference type="Gene3D" id="3.20.20.190">
    <property type="entry name" value="Phosphatidylinositol (PI) phosphodiesterase"/>
    <property type="match status" value="1"/>
</dbReference>
<dbReference type="GO" id="GO:0006629">
    <property type="term" value="P:lipid metabolic process"/>
    <property type="evidence" value="ECO:0007669"/>
    <property type="project" value="InterPro"/>
</dbReference>
<feature type="chain" id="PRO_5042116597" description="PLC-like phosphodiesterase" evidence="1">
    <location>
        <begin position="21"/>
        <end position="292"/>
    </location>
</feature>
<evidence type="ECO:0000313" key="2">
    <source>
        <dbReference type="EMBL" id="KAJ3082509.1"/>
    </source>
</evidence>
<evidence type="ECO:0000256" key="1">
    <source>
        <dbReference type="SAM" id="SignalP"/>
    </source>
</evidence>
<dbReference type="Proteomes" id="UP001211907">
    <property type="component" value="Unassembled WGS sequence"/>
</dbReference>